<keyword evidence="2" id="KW-1003">Cell membrane</keyword>
<dbReference type="PANTHER" id="PTHR30250:SF29">
    <property type="entry name" value="POLYSACCHARIDE BIOSYNTHESIS PROTEIN C-TERMINAL DOMAIN-CONTAINING PROTEIN"/>
    <property type="match status" value="1"/>
</dbReference>
<dbReference type="InterPro" id="IPR050833">
    <property type="entry name" value="Poly_Biosynth_Transport"/>
</dbReference>
<dbReference type="EMBL" id="LYPA01000079">
    <property type="protein sequence ID" value="OBR62587.1"/>
    <property type="molecule type" value="Genomic_DNA"/>
</dbReference>
<feature type="compositionally biased region" description="Basic and acidic residues" evidence="6">
    <location>
        <begin position="232"/>
        <end position="260"/>
    </location>
</feature>
<proteinExistence type="predicted"/>
<dbReference type="AlphaFoldDB" id="A0A1A5YAI2"/>
<feature type="transmembrane region" description="Helical" evidence="7">
    <location>
        <begin position="171"/>
        <end position="190"/>
    </location>
</feature>
<evidence type="ECO:0000313" key="9">
    <source>
        <dbReference type="Proteomes" id="UP000092024"/>
    </source>
</evidence>
<protein>
    <submittedName>
        <fullName evidence="8">Uncharacterized protein</fullName>
    </submittedName>
</protein>
<comment type="subcellular location">
    <subcellularLocation>
        <location evidence="1">Cell membrane</location>
        <topology evidence="1">Multi-pass membrane protein</topology>
    </subcellularLocation>
</comment>
<feature type="transmembrane region" description="Helical" evidence="7">
    <location>
        <begin position="396"/>
        <end position="416"/>
    </location>
</feature>
<dbReference type="OrthoDB" id="9775950at2"/>
<evidence type="ECO:0000256" key="5">
    <source>
        <dbReference type="ARBA" id="ARBA00023136"/>
    </source>
</evidence>
<evidence type="ECO:0000256" key="1">
    <source>
        <dbReference type="ARBA" id="ARBA00004651"/>
    </source>
</evidence>
<evidence type="ECO:0000256" key="4">
    <source>
        <dbReference type="ARBA" id="ARBA00022989"/>
    </source>
</evidence>
<keyword evidence="4 7" id="KW-1133">Transmembrane helix</keyword>
<evidence type="ECO:0000256" key="6">
    <source>
        <dbReference type="SAM" id="MobiDB-lite"/>
    </source>
</evidence>
<evidence type="ECO:0000256" key="3">
    <source>
        <dbReference type="ARBA" id="ARBA00022692"/>
    </source>
</evidence>
<keyword evidence="3 7" id="KW-0812">Transmembrane</keyword>
<evidence type="ECO:0000313" key="8">
    <source>
        <dbReference type="EMBL" id="OBR62587.1"/>
    </source>
</evidence>
<evidence type="ECO:0000256" key="2">
    <source>
        <dbReference type="ARBA" id="ARBA00022475"/>
    </source>
</evidence>
<reference evidence="8 9" key="1">
    <citation type="submission" date="2016-05" db="EMBL/GenBank/DDBJ databases">
        <title>Paenibacillus oryzae. sp. nov., isolated from the rice root.</title>
        <authorList>
            <person name="Zhang J."/>
            <person name="Zhang X."/>
        </authorList>
    </citation>
    <scope>NUCLEOTIDE SEQUENCE [LARGE SCALE GENOMIC DNA]</scope>
    <source>
        <strain evidence="8 9">1DrF-4</strain>
    </source>
</reference>
<keyword evidence="9" id="KW-1185">Reference proteome</keyword>
<keyword evidence="5 7" id="KW-0472">Membrane</keyword>
<feature type="compositionally biased region" description="Basic and acidic residues" evidence="6">
    <location>
        <begin position="332"/>
        <end position="349"/>
    </location>
</feature>
<feature type="transmembrane region" description="Helical" evidence="7">
    <location>
        <begin position="448"/>
        <end position="470"/>
    </location>
</feature>
<dbReference type="InterPro" id="IPR002797">
    <property type="entry name" value="Polysacc_synth"/>
</dbReference>
<dbReference type="Pfam" id="PF01943">
    <property type="entry name" value="Polysacc_synt"/>
    <property type="match status" value="1"/>
</dbReference>
<dbReference type="RefSeq" id="WP_068687017.1">
    <property type="nucleotide sequence ID" value="NZ_LYPA01000079.1"/>
</dbReference>
<feature type="transmembrane region" description="Helical" evidence="7">
    <location>
        <begin position="130"/>
        <end position="150"/>
    </location>
</feature>
<dbReference type="GO" id="GO:0005886">
    <property type="term" value="C:plasma membrane"/>
    <property type="evidence" value="ECO:0007669"/>
    <property type="project" value="UniProtKB-SubCell"/>
</dbReference>
<dbReference type="PANTHER" id="PTHR30250">
    <property type="entry name" value="PST FAMILY PREDICTED COLANIC ACID TRANSPORTER"/>
    <property type="match status" value="1"/>
</dbReference>
<feature type="transmembrane region" description="Helical" evidence="7">
    <location>
        <begin position="94"/>
        <end position="118"/>
    </location>
</feature>
<dbReference type="Proteomes" id="UP000092024">
    <property type="component" value="Unassembled WGS sequence"/>
</dbReference>
<feature type="transmembrane region" description="Helical" evidence="7">
    <location>
        <begin position="550"/>
        <end position="569"/>
    </location>
</feature>
<organism evidence="8 9">
    <name type="scientific">Paenibacillus oryzae</name>
    <dbReference type="NCBI Taxonomy" id="1844972"/>
    <lineage>
        <taxon>Bacteria</taxon>
        <taxon>Bacillati</taxon>
        <taxon>Bacillota</taxon>
        <taxon>Bacilli</taxon>
        <taxon>Bacillales</taxon>
        <taxon>Paenibacillaceae</taxon>
        <taxon>Paenibacillus</taxon>
    </lineage>
</organism>
<feature type="transmembrane region" description="Helical" evidence="7">
    <location>
        <begin position="196"/>
        <end position="218"/>
    </location>
</feature>
<feature type="transmembrane region" description="Helical" evidence="7">
    <location>
        <begin position="57"/>
        <end position="78"/>
    </location>
</feature>
<feature type="transmembrane region" description="Helical" evidence="7">
    <location>
        <begin position="519"/>
        <end position="538"/>
    </location>
</feature>
<gene>
    <name evidence="8" type="ORF">A7K91_02985</name>
</gene>
<feature type="transmembrane region" description="Helical" evidence="7">
    <location>
        <begin position="575"/>
        <end position="597"/>
    </location>
</feature>
<feature type="transmembrane region" description="Helical" evidence="7">
    <location>
        <begin position="491"/>
        <end position="513"/>
    </location>
</feature>
<feature type="region of interest" description="Disordered" evidence="6">
    <location>
        <begin position="232"/>
        <end position="354"/>
    </location>
</feature>
<sequence>MSRRMDGNKPAAFWRNGVVAMTGAALLSKLIGSLQKIPLQNMAGDRVFGLYNAVYPLYQLVAVLATAGLPTAVSIVIARRAQAAEDGGPRGERLALLAALLLLGVSGTVSFLLMWAGASRIAAWIGDASAAPAIRMLAIALLLSPLAAALRGFMQGRGLMTYSALSQVADQLVRVAVMLSALGAGLVAGWSEAALAAAVMSGSAAGAGAALLLLGLMLSRLRKGSLSLGDGSVHDAEAASAREDRNAREERAARDNRSARQDIATSAGISESKERAARDDGNARQDRAARDDGNARQDRAARAGISESKDKAARDDRNARQDRAARAGISISKERAASEDRTARQDRVARAGKASSEDSAGIMLAGTAKSGLVSNSSNGSSLRKRLGRLWLEVKELAGLALPAALAAIVVPALGVVDVFTVPRFLLLDGHAEASAMEMFGIYSRAQPLVQLVIMAAGAASAALVPGFVAAKQSGQFLDAGLRLSLLMRISWIIGAASALGLAMLAEPINIMLYKDAQGTVAFALTGLTALAGCVSAASAPALQSLGATRVPAALLLLAALLKGVLNAALVPSLGIQGAAISGVAALSAAAMLGAAALRRAAASAGAPPHVRPEAGAGSGIRPAAGAALALAAMAAALWLLERGLAPALSHSLPPRMAAAVLALTGVAVGACVFAAGVLRCGVIGAREWRALPGGEALAARLRRWRLLPPQ</sequence>
<feature type="transmembrane region" description="Helical" evidence="7">
    <location>
        <begin position="618"/>
        <end position="640"/>
    </location>
</feature>
<name>A0A1A5YAI2_9BACL</name>
<feature type="compositionally biased region" description="Basic and acidic residues" evidence="6">
    <location>
        <begin position="271"/>
        <end position="325"/>
    </location>
</feature>
<feature type="transmembrane region" description="Helical" evidence="7">
    <location>
        <begin position="660"/>
        <end position="682"/>
    </location>
</feature>
<dbReference type="STRING" id="1844972.A7K91_02985"/>
<evidence type="ECO:0000256" key="7">
    <source>
        <dbReference type="SAM" id="Phobius"/>
    </source>
</evidence>
<accession>A0A1A5YAI2</accession>
<comment type="caution">
    <text evidence="8">The sequence shown here is derived from an EMBL/GenBank/DDBJ whole genome shotgun (WGS) entry which is preliminary data.</text>
</comment>